<keyword evidence="3" id="KW-0001">2Fe-2S</keyword>
<reference evidence="11 12" key="1">
    <citation type="journal article" date="2019" name="Int. J. Syst. Evol. Microbiol.">
        <title>The Global Catalogue of Microorganisms (GCM) 10K type strain sequencing project: providing services to taxonomists for standard genome sequencing and annotation.</title>
        <authorList>
            <consortium name="The Broad Institute Genomics Platform"/>
            <consortium name="The Broad Institute Genome Sequencing Center for Infectious Disease"/>
            <person name="Wu L."/>
            <person name="Ma J."/>
        </authorList>
    </citation>
    <scope>NUCLEOTIDE SEQUENCE [LARGE SCALE GENOMIC DNA]</scope>
    <source>
        <strain evidence="11 12">JCM 6307</strain>
    </source>
</reference>
<name>A0ABN3L4P8_9ACTN</name>
<dbReference type="SUPFAM" id="SSF50022">
    <property type="entry name" value="ISP domain"/>
    <property type="match status" value="1"/>
</dbReference>
<dbReference type="Gene3D" id="2.102.10.10">
    <property type="entry name" value="Rieske [2Fe-2S] iron-sulphur domain"/>
    <property type="match status" value="1"/>
</dbReference>
<dbReference type="RefSeq" id="WP_344382087.1">
    <property type="nucleotide sequence ID" value="NZ_BAAATA010000005.1"/>
</dbReference>
<evidence type="ECO:0000256" key="4">
    <source>
        <dbReference type="ARBA" id="ARBA00022723"/>
    </source>
</evidence>
<dbReference type="InterPro" id="IPR036922">
    <property type="entry name" value="Rieske_2Fe-2S_sf"/>
</dbReference>
<feature type="domain" description="Rieske" evidence="10">
    <location>
        <begin position="45"/>
        <end position="137"/>
    </location>
</feature>
<organism evidence="11 12">
    <name type="scientific">Streptomyces thermolineatus</name>
    <dbReference type="NCBI Taxonomy" id="44033"/>
    <lineage>
        <taxon>Bacteria</taxon>
        <taxon>Bacillati</taxon>
        <taxon>Actinomycetota</taxon>
        <taxon>Actinomycetes</taxon>
        <taxon>Kitasatosporales</taxon>
        <taxon>Streptomycetaceae</taxon>
        <taxon>Streptomyces</taxon>
    </lineage>
</organism>
<protein>
    <recommendedName>
        <fullName evidence="2">Cytochrome bc1 complex Rieske iron-sulfur subunit</fullName>
    </recommendedName>
    <alternativeName>
        <fullName evidence="8">Cytochrome bc1 reductase complex subunit QcrA</fullName>
    </alternativeName>
</protein>
<keyword evidence="12" id="KW-1185">Reference proteome</keyword>
<keyword evidence="4" id="KW-0479">Metal-binding</keyword>
<sequence length="140" mass="14347">MNDTAPAGPRRRTVLCGAALAGAAGLGLTACGSGSGSDALPARPVELGPASDVPVGEAKLYRDKRILVARTAEDEYKAFSAVCTHQGCPLDEIRDGLANCPCHRSLFDPATGKVEQGPAVDPLPSVPVRVENGRLVAGSQ</sequence>
<dbReference type="Pfam" id="PF00355">
    <property type="entry name" value="Rieske"/>
    <property type="match status" value="1"/>
</dbReference>
<dbReference type="CDD" id="cd03467">
    <property type="entry name" value="Rieske"/>
    <property type="match status" value="1"/>
</dbReference>
<dbReference type="PRINTS" id="PR00162">
    <property type="entry name" value="RIESKE"/>
</dbReference>
<comment type="caution">
    <text evidence="11">The sequence shown here is derived from an EMBL/GenBank/DDBJ whole genome shotgun (WGS) entry which is preliminary data.</text>
</comment>
<dbReference type="InterPro" id="IPR014349">
    <property type="entry name" value="Rieske_Fe-S_prot"/>
</dbReference>
<evidence type="ECO:0000313" key="12">
    <source>
        <dbReference type="Proteomes" id="UP001501358"/>
    </source>
</evidence>
<evidence type="ECO:0000256" key="6">
    <source>
        <dbReference type="ARBA" id="ARBA00023014"/>
    </source>
</evidence>
<dbReference type="PROSITE" id="PS51318">
    <property type="entry name" value="TAT"/>
    <property type="match status" value="1"/>
</dbReference>
<evidence type="ECO:0000256" key="9">
    <source>
        <dbReference type="ARBA" id="ARBA00034078"/>
    </source>
</evidence>
<evidence type="ECO:0000256" key="7">
    <source>
        <dbReference type="ARBA" id="ARBA00023157"/>
    </source>
</evidence>
<dbReference type="EMBL" id="BAAATA010000005">
    <property type="protein sequence ID" value="GAA2477757.1"/>
    <property type="molecule type" value="Genomic_DNA"/>
</dbReference>
<keyword evidence="5" id="KW-0408">Iron</keyword>
<dbReference type="InterPro" id="IPR006311">
    <property type="entry name" value="TAT_signal"/>
</dbReference>
<dbReference type="Proteomes" id="UP001501358">
    <property type="component" value="Unassembled WGS sequence"/>
</dbReference>
<evidence type="ECO:0000313" key="11">
    <source>
        <dbReference type="EMBL" id="GAA2477757.1"/>
    </source>
</evidence>
<keyword evidence="7" id="KW-1015">Disulfide bond</keyword>
<dbReference type="InterPro" id="IPR005805">
    <property type="entry name" value="Rieske_Fe-S_prot_C"/>
</dbReference>
<proteinExistence type="predicted"/>
<gene>
    <name evidence="11" type="ORF">GCM10010406_12370</name>
</gene>
<evidence type="ECO:0000256" key="1">
    <source>
        <dbReference type="ARBA" id="ARBA00002494"/>
    </source>
</evidence>
<evidence type="ECO:0000256" key="3">
    <source>
        <dbReference type="ARBA" id="ARBA00022714"/>
    </source>
</evidence>
<comment type="cofactor">
    <cofactor evidence="9">
        <name>[2Fe-2S] cluster</name>
        <dbReference type="ChEBI" id="CHEBI:190135"/>
    </cofactor>
</comment>
<evidence type="ECO:0000256" key="5">
    <source>
        <dbReference type="ARBA" id="ARBA00023004"/>
    </source>
</evidence>
<dbReference type="PROSITE" id="PS51296">
    <property type="entry name" value="RIESKE"/>
    <property type="match status" value="1"/>
</dbReference>
<dbReference type="PANTHER" id="PTHR10134">
    <property type="entry name" value="CYTOCHROME B-C1 COMPLEX SUBUNIT RIESKE, MITOCHONDRIAL"/>
    <property type="match status" value="1"/>
</dbReference>
<dbReference type="InterPro" id="IPR017941">
    <property type="entry name" value="Rieske_2Fe-2S"/>
</dbReference>
<accession>A0ABN3L4P8</accession>
<comment type="function">
    <text evidence="1">Iron-sulfur subunit of the cytochrome bc1 complex, an essential component of the respiratory electron transport chain required for ATP synthesis. The bc1 complex catalyzes the oxidation of menaquinol and the reduction of cytochrome c in the respiratory chain. The bc1 complex operates through a Q-cycle mechanism that couples electron transfer to generation of the proton gradient that drives ATP synthesis.</text>
</comment>
<evidence type="ECO:0000256" key="8">
    <source>
        <dbReference type="ARBA" id="ARBA00029586"/>
    </source>
</evidence>
<keyword evidence="6" id="KW-0411">Iron-sulfur</keyword>
<evidence type="ECO:0000259" key="10">
    <source>
        <dbReference type="PROSITE" id="PS51296"/>
    </source>
</evidence>
<evidence type="ECO:0000256" key="2">
    <source>
        <dbReference type="ARBA" id="ARBA00015816"/>
    </source>
</evidence>